<reference evidence="2" key="1">
    <citation type="submission" date="2018-05" db="EMBL/GenBank/DDBJ databases">
        <authorList>
            <person name="Lanie J.A."/>
            <person name="Ng W.-L."/>
            <person name="Kazmierczak K.M."/>
            <person name="Andrzejewski T.M."/>
            <person name="Davidsen T.M."/>
            <person name="Wayne K.J."/>
            <person name="Tettelin H."/>
            <person name="Glass J.I."/>
            <person name="Rusch D."/>
            <person name="Podicherti R."/>
            <person name="Tsui H.-C.T."/>
            <person name="Winkler M.E."/>
        </authorList>
    </citation>
    <scope>NUCLEOTIDE SEQUENCE</scope>
</reference>
<dbReference type="PANTHER" id="PTHR34203:SF15">
    <property type="entry name" value="SLL1173 PROTEIN"/>
    <property type="match status" value="1"/>
</dbReference>
<proteinExistence type="predicted"/>
<organism evidence="2">
    <name type="scientific">marine metagenome</name>
    <dbReference type="NCBI Taxonomy" id="408172"/>
    <lineage>
        <taxon>unclassified sequences</taxon>
        <taxon>metagenomes</taxon>
        <taxon>ecological metagenomes</taxon>
    </lineage>
</organism>
<dbReference type="EMBL" id="UINC01076847">
    <property type="protein sequence ID" value="SVC16399.1"/>
    <property type="molecule type" value="Genomic_DNA"/>
</dbReference>
<dbReference type="PANTHER" id="PTHR34203">
    <property type="entry name" value="METHYLTRANSFERASE, FKBM FAMILY PROTEIN"/>
    <property type="match status" value="1"/>
</dbReference>
<dbReference type="Gene3D" id="3.40.50.150">
    <property type="entry name" value="Vaccinia Virus protein VP39"/>
    <property type="match status" value="1"/>
</dbReference>
<feature type="non-terminal residue" evidence="2">
    <location>
        <position position="196"/>
    </location>
</feature>
<dbReference type="Pfam" id="PF05050">
    <property type="entry name" value="Methyltransf_21"/>
    <property type="match status" value="1"/>
</dbReference>
<dbReference type="InterPro" id="IPR029063">
    <property type="entry name" value="SAM-dependent_MTases_sf"/>
</dbReference>
<dbReference type="InterPro" id="IPR052514">
    <property type="entry name" value="SAM-dependent_MTase"/>
</dbReference>
<name>A0A382JX96_9ZZZZ</name>
<protein>
    <recommendedName>
        <fullName evidence="1">Methyltransferase FkbM domain-containing protein</fullName>
    </recommendedName>
</protein>
<sequence length="196" mass="22787">MQILPDFIKKRIVPNESYIIHSVLSKEQIGFPLMIDVGACEGDALLPFLNDGWVIHAFEPDQRNNSRLKKRTSNKSIIINSEAVSNKIQNQVDFYSSHESTGVGSLLKFSKFHELSQTVNTTTLKAYCDENKIDKIDYLKVDVEGHDKQVLEGFDWTRIKPSIVMCEYEYRKTKLLNYTMHDLIRFFEEKKYNVMV</sequence>
<dbReference type="SUPFAM" id="SSF53335">
    <property type="entry name" value="S-adenosyl-L-methionine-dependent methyltransferases"/>
    <property type="match status" value="1"/>
</dbReference>
<feature type="domain" description="Methyltransferase FkbM" evidence="1">
    <location>
        <begin position="36"/>
        <end position="193"/>
    </location>
</feature>
<dbReference type="NCBIfam" id="TIGR01444">
    <property type="entry name" value="fkbM_fam"/>
    <property type="match status" value="1"/>
</dbReference>
<dbReference type="InterPro" id="IPR006342">
    <property type="entry name" value="FkbM_mtfrase"/>
</dbReference>
<dbReference type="AlphaFoldDB" id="A0A382JX96"/>
<accession>A0A382JX96</accession>
<evidence type="ECO:0000313" key="2">
    <source>
        <dbReference type="EMBL" id="SVC16399.1"/>
    </source>
</evidence>
<evidence type="ECO:0000259" key="1">
    <source>
        <dbReference type="Pfam" id="PF05050"/>
    </source>
</evidence>
<gene>
    <name evidence="2" type="ORF">METZ01_LOCUS269253</name>
</gene>